<dbReference type="Proteomes" id="UP000602647">
    <property type="component" value="Unassembled WGS sequence"/>
</dbReference>
<evidence type="ECO:0000256" key="1">
    <source>
        <dbReference type="SAM" id="Phobius"/>
    </source>
</evidence>
<dbReference type="RefSeq" id="WP_187304443.1">
    <property type="nucleotide sequence ID" value="NZ_JACRYT010000035.1"/>
</dbReference>
<reference evidence="2" key="1">
    <citation type="submission" date="2020-08" db="EMBL/GenBank/DDBJ databases">
        <title>Genome public.</title>
        <authorList>
            <person name="Liu C."/>
            <person name="Sun Q."/>
        </authorList>
    </citation>
    <scope>NUCLEOTIDE SEQUENCE</scope>
    <source>
        <strain evidence="2">BX12</strain>
    </source>
</reference>
<keyword evidence="1" id="KW-1133">Transmembrane helix</keyword>
<evidence type="ECO:0000313" key="3">
    <source>
        <dbReference type="Proteomes" id="UP000602647"/>
    </source>
</evidence>
<feature type="transmembrane region" description="Helical" evidence="1">
    <location>
        <begin position="52"/>
        <end position="70"/>
    </location>
</feature>
<feature type="transmembrane region" description="Helical" evidence="1">
    <location>
        <begin position="12"/>
        <end position="32"/>
    </location>
</feature>
<protein>
    <submittedName>
        <fullName evidence="2">Uncharacterized protein</fullName>
    </submittedName>
</protein>
<keyword evidence="1" id="KW-0472">Membrane</keyword>
<keyword evidence="1" id="KW-0812">Transmembrane</keyword>
<dbReference type="EMBL" id="JACRYT010000035">
    <property type="protein sequence ID" value="MBC6681348.1"/>
    <property type="molecule type" value="Genomic_DNA"/>
</dbReference>
<feature type="transmembrane region" description="Helical" evidence="1">
    <location>
        <begin position="91"/>
        <end position="110"/>
    </location>
</feature>
<name>A0A923NLH5_9FIRM</name>
<sequence length="129" mass="14965">MQEKKETIKGLFQISLILTFWTIIPCNNTQIVTLLDRLSPKAMNSGVWADGSLIYLLCFLFTILTFFLIYGRRKRLFIEKTISRKDLKTTGIVIAIYISLISILLIPSGYNFEIRYLFSVKGERICQIF</sequence>
<organism evidence="2 3">
    <name type="scientific">Zhenpiania hominis</name>
    <dbReference type="NCBI Taxonomy" id="2763644"/>
    <lineage>
        <taxon>Bacteria</taxon>
        <taxon>Bacillati</taxon>
        <taxon>Bacillota</taxon>
        <taxon>Clostridia</taxon>
        <taxon>Peptostreptococcales</taxon>
        <taxon>Anaerovoracaceae</taxon>
        <taxon>Zhenpiania</taxon>
    </lineage>
</organism>
<gene>
    <name evidence="2" type="ORF">H9L42_16175</name>
</gene>
<keyword evidence="3" id="KW-1185">Reference proteome</keyword>
<proteinExistence type="predicted"/>
<evidence type="ECO:0000313" key="2">
    <source>
        <dbReference type="EMBL" id="MBC6681348.1"/>
    </source>
</evidence>
<accession>A0A923NLH5</accession>
<dbReference type="AlphaFoldDB" id="A0A923NLH5"/>
<comment type="caution">
    <text evidence="2">The sequence shown here is derived from an EMBL/GenBank/DDBJ whole genome shotgun (WGS) entry which is preliminary data.</text>
</comment>